<dbReference type="EMBL" id="JBHTIR010003921">
    <property type="protein sequence ID" value="MFD0856033.1"/>
    <property type="molecule type" value="Genomic_DNA"/>
</dbReference>
<dbReference type="Proteomes" id="UP001597083">
    <property type="component" value="Unassembled WGS sequence"/>
</dbReference>
<proteinExistence type="predicted"/>
<keyword evidence="2" id="KW-1185">Reference proteome</keyword>
<sequence>MDGEERDLVNPRIVGKEEAFQALPDDEPRPPKLLRITGFLRMDLAAR</sequence>
<evidence type="ECO:0000313" key="1">
    <source>
        <dbReference type="EMBL" id="MFD0856033.1"/>
    </source>
</evidence>
<accession>A0ABW3CNC7</accession>
<name>A0ABW3CNC7_9ACTN</name>
<gene>
    <name evidence="1" type="ORF">ACFQ07_27585</name>
</gene>
<evidence type="ECO:0000313" key="2">
    <source>
        <dbReference type="Proteomes" id="UP001597083"/>
    </source>
</evidence>
<organism evidence="1 2">
    <name type="scientific">Actinomadura adrarensis</name>
    <dbReference type="NCBI Taxonomy" id="1819600"/>
    <lineage>
        <taxon>Bacteria</taxon>
        <taxon>Bacillati</taxon>
        <taxon>Actinomycetota</taxon>
        <taxon>Actinomycetes</taxon>
        <taxon>Streptosporangiales</taxon>
        <taxon>Thermomonosporaceae</taxon>
        <taxon>Actinomadura</taxon>
    </lineage>
</organism>
<protein>
    <recommendedName>
        <fullName evidence="3">DUF397 domain-containing protein</fullName>
    </recommendedName>
</protein>
<evidence type="ECO:0008006" key="3">
    <source>
        <dbReference type="Google" id="ProtNLM"/>
    </source>
</evidence>
<comment type="caution">
    <text evidence="1">The sequence shown here is derived from an EMBL/GenBank/DDBJ whole genome shotgun (WGS) entry which is preliminary data.</text>
</comment>
<reference evidence="2" key="1">
    <citation type="journal article" date="2019" name="Int. J. Syst. Evol. Microbiol.">
        <title>The Global Catalogue of Microorganisms (GCM) 10K type strain sequencing project: providing services to taxonomists for standard genome sequencing and annotation.</title>
        <authorList>
            <consortium name="The Broad Institute Genomics Platform"/>
            <consortium name="The Broad Institute Genome Sequencing Center for Infectious Disease"/>
            <person name="Wu L."/>
            <person name="Ma J."/>
        </authorList>
    </citation>
    <scope>NUCLEOTIDE SEQUENCE [LARGE SCALE GENOMIC DNA]</scope>
    <source>
        <strain evidence="2">JCM 31696</strain>
    </source>
</reference>